<dbReference type="InterPro" id="IPR013568">
    <property type="entry name" value="SEFIR_dom"/>
</dbReference>
<dbReference type="EMBL" id="JADBEG010000001">
    <property type="protein sequence ID" value="MBE1500414.1"/>
    <property type="molecule type" value="Genomic_DNA"/>
</dbReference>
<reference evidence="2 3" key="1">
    <citation type="submission" date="2020-10" db="EMBL/GenBank/DDBJ databases">
        <title>Sequencing the genomes of 1000 actinobacteria strains.</title>
        <authorList>
            <person name="Klenk H.-P."/>
        </authorList>
    </citation>
    <scope>NUCLEOTIDE SEQUENCE [LARGE SCALE GENOMIC DNA]</scope>
    <source>
        <strain evidence="2 3">DSM 44653</strain>
    </source>
</reference>
<evidence type="ECO:0000259" key="1">
    <source>
        <dbReference type="PROSITE" id="PS51534"/>
    </source>
</evidence>
<dbReference type="RefSeq" id="WP_086860418.1">
    <property type="nucleotide sequence ID" value="NZ_JADBEG010000001.1"/>
</dbReference>
<protein>
    <recommendedName>
        <fullName evidence="1">SEFIR domain-containing protein</fullName>
    </recommendedName>
</protein>
<dbReference type="InterPro" id="IPR035897">
    <property type="entry name" value="Toll_tir_struct_dom_sf"/>
</dbReference>
<dbReference type="Gene3D" id="3.40.50.10140">
    <property type="entry name" value="Toll/interleukin-1 receptor homology (TIR) domain"/>
    <property type="match status" value="1"/>
</dbReference>
<sequence length="925" mass="101430">MNAGDRARKVFISYAHESEAHVERVRELWIALRSHGIDAQLDLPAAGQRQDWALWMGHRVREADFVLVVASATYRRRAEGRAAADDGRGVQWEARLIRDAFYSHQDRLDRFVPVVLPGATLGDVPDFLAPATTTVYQVDDFTPAGLEPLLRVLLEQPLEVEPPLGQVPVLPPRGHGRPLAPRVREWDPIHLGVQRPMTVDDTDLPTALPLYVPRDHDRRLRDLLGQAHRSLMVVLTGGSSTGKTRALWEAAATVLPDWTLARPRTADELLGTGATLPPRTLLWLDETQRFFQDATEQVAALLLDLLQTPGPVVVLGTMWPRYWEAITSGPASDPYPVTRRLLVDHAVEITVPDTFAGDRNALRHLGELAAQDRRLATAYRSAGADGKVVQVLSGGTLLVQRYERGGNKHGTALISAAMDARGIGYLSPLPAEFLKAAAPAYLTATERAADSGWFADAVAYATEEIRGVAALFPVQVPGGIGPSELYGIHDYLSQYGSLRRGLNPVPPAVWDGLDPYLTEPMDCLRVAAAARRRMLYGRAHRLYQRAWDSGYLAWEDWANMLMGQDRKEEAAEICRAAMSAGTSQPVRILARLLERLGRRDELAELAAAGSGDAAEELAPLLAEQGREPELRALAEAGNPKAAMLLAELLTGRGDHDGAIAIYRSLSDYSATREVARLLARQGMEDELRARAATGDSPAKEELARLLARQGRKAELHSLALAGDYYAAEQLARDREESGDIDGAIAIYDLVEGSGARLRTARLLARHGREDDLRALAQAGEAYAIRELADLFFEEGREHELRALAAESDRYEPQDLLVKLLVREGRHDEAISVYSSLIEAGLTYRGRDLVELLAELGRDQELLDLAEKGDEWAEKALAELLAAQGREDELRRLALGGSRSAIRELSFLAYDTAKHGLNPDGSTAGG</sequence>
<organism evidence="2 3">
    <name type="scientific">Amycolatopsis lexingtonensis</name>
    <dbReference type="NCBI Taxonomy" id="218822"/>
    <lineage>
        <taxon>Bacteria</taxon>
        <taxon>Bacillati</taxon>
        <taxon>Actinomycetota</taxon>
        <taxon>Actinomycetes</taxon>
        <taxon>Pseudonocardiales</taxon>
        <taxon>Pseudonocardiaceae</taxon>
        <taxon>Amycolatopsis</taxon>
    </lineage>
</organism>
<dbReference type="Pfam" id="PF08357">
    <property type="entry name" value="SEFIR"/>
    <property type="match status" value="1"/>
</dbReference>
<keyword evidence="3" id="KW-1185">Reference proteome</keyword>
<evidence type="ECO:0000313" key="2">
    <source>
        <dbReference type="EMBL" id="MBE1500414.1"/>
    </source>
</evidence>
<gene>
    <name evidence="2" type="ORF">H4696_007514</name>
</gene>
<dbReference type="InterPro" id="IPR011990">
    <property type="entry name" value="TPR-like_helical_dom_sf"/>
</dbReference>
<dbReference type="PROSITE" id="PS51534">
    <property type="entry name" value="SEFIR"/>
    <property type="match status" value="1"/>
</dbReference>
<comment type="caution">
    <text evidence="2">The sequence shown here is derived from an EMBL/GenBank/DDBJ whole genome shotgun (WGS) entry which is preliminary data.</text>
</comment>
<name>A0ABR9IB84_9PSEU</name>
<feature type="domain" description="SEFIR" evidence="1">
    <location>
        <begin position="7"/>
        <end position="147"/>
    </location>
</feature>
<dbReference type="SUPFAM" id="SSF52200">
    <property type="entry name" value="Toll/Interleukin receptor TIR domain"/>
    <property type="match status" value="1"/>
</dbReference>
<evidence type="ECO:0000313" key="3">
    <source>
        <dbReference type="Proteomes" id="UP000631670"/>
    </source>
</evidence>
<dbReference type="Proteomes" id="UP000631670">
    <property type="component" value="Unassembled WGS sequence"/>
</dbReference>
<proteinExistence type="predicted"/>
<dbReference type="Gene3D" id="1.25.40.10">
    <property type="entry name" value="Tetratricopeptide repeat domain"/>
    <property type="match status" value="1"/>
</dbReference>
<accession>A0ABR9IB84</accession>